<dbReference type="AlphaFoldDB" id="A0AAD5LJU2"/>
<evidence type="ECO:0000313" key="1">
    <source>
        <dbReference type="EMBL" id="KAJ0401130.1"/>
    </source>
</evidence>
<protein>
    <recommendedName>
        <fullName evidence="3">Secreted protein</fullName>
    </recommendedName>
</protein>
<organism evidence="1 2">
    <name type="scientific">Pythium insidiosum</name>
    <name type="common">Pythiosis disease agent</name>
    <dbReference type="NCBI Taxonomy" id="114742"/>
    <lineage>
        <taxon>Eukaryota</taxon>
        <taxon>Sar</taxon>
        <taxon>Stramenopiles</taxon>
        <taxon>Oomycota</taxon>
        <taxon>Peronosporomycetes</taxon>
        <taxon>Pythiales</taxon>
        <taxon>Pythiaceae</taxon>
        <taxon>Pythium</taxon>
    </lineage>
</organism>
<gene>
    <name evidence="1" type="ORF">P43SY_007221</name>
</gene>
<keyword evidence="2" id="KW-1185">Reference proteome</keyword>
<sequence length="195" mass="20909">MVSFTSIVAIASHDRCAGAYHDSASAHYQARTNNWCASANNDGASAHYQAGTNNWCASAYNDGTDAHYETCAHDDGACAHATADNPTPHESDRRMFLKSDIDTYIARCDGCIPGSSYPDAAFVNAVDWRDNLLAQWTVETLANGNVAFKSSSGKYLARCNKCVPGTMAPDDRAFVQALSNSDPQAQWAVTCITAP</sequence>
<comment type="caution">
    <text evidence="1">The sequence shown here is derived from an EMBL/GenBank/DDBJ whole genome shotgun (WGS) entry which is preliminary data.</text>
</comment>
<evidence type="ECO:0000313" key="2">
    <source>
        <dbReference type="Proteomes" id="UP001209570"/>
    </source>
</evidence>
<evidence type="ECO:0008006" key="3">
    <source>
        <dbReference type="Google" id="ProtNLM"/>
    </source>
</evidence>
<name>A0AAD5LJU2_PYTIN</name>
<proteinExistence type="predicted"/>
<accession>A0AAD5LJU2</accession>
<dbReference type="Gene3D" id="2.80.10.50">
    <property type="match status" value="1"/>
</dbReference>
<reference evidence="1" key="1">
    <citation type="submission" date="2021-12" db="EMBL/GenBank/DDBJ databases">
        <title>Prjna785345.</title>
        <authorList>
            <person name="Rujirawat T."/>
            <person name="Krajaejun T."/>
        </authorList>
    </citation>
    <scope>NUCLEOTIDE SEQUENCE</scope>
    <source>
        <strain evidence="1">Pi057C3</strain>
    </source>
</reference>
<dbReference type="EMBL" id="JAKCXM010000136">
    <property type="protein sequence ID" value="KAJ0401130.1"/>
    <property type="molecule type" value="Genomic_DNA"/>
</dbReference>
<dbReference type="Proteomes" id="UP001209570">
    <property type="component" value="Unassembled WGS sequence"/>
</dbReference>